<organism evidence="1 2">
    <name type="scientific">Caballeronia sordidicola</name>
    <name type="common">Burkholderia sordidicola</name>
    <dbReference type="NCBI Taxonomy" id="196367"/>
    <lineage>
        <taxon>Bacteria</taxon>
        <taxon>Pseudomonadati</taxon>
        <taxon>Pseudomonadota</taxon>
        <taxon>Betaproteobacteria</taxon>
        <taxon>Burkholderiales</taxon>
        <taxon>Burkholderiaceae</taxon>
        <taxon>Caballeronia</taxon>
    </lineage>
</organism>
<dbReference type="Proteomes" id="UP000214720">
    <property type="component" value="Unassembled WGS sequence"/>
</dbReference>
<comment type="caution">
    <text evidence="1">The sequence shown here is derived from an EMBL/GenBank/DDBJ whole genome shotgun (WGS) entry which is preliminary data.</text>
</comment>
<sequence>MKMNRAAKLDDAGASRTFCAACRHCEHDRHVLEATIPGLTSFSSGFGASVGETRLCRRHDQLISPGDSCGEFEADSLTLP</sequence>
<evidence type="ECO:0000313" key="1">
    <source>
        <dbReference type="EMBL" id="OXC76830.1"/>
    </source>
</evidence>
<protein>
    <submittedName>
        <fullName evidence="1">Uncharacterized protein</fullName>
    </submittedName>
</protein>
<gene>
    <name evidence="1" type="ORF">BSU04_19615</name>
</gene>
<accession>A0A226X1G5</accession>
<dbReference type="EMBL" id="MTHB01000111">
    <property type="protein sequence ID" value="OXC76830.1"/>
    <property type="molecule type" value="Genomic_DNA"/>
</dbReference>
<dbReference type="AlphaFoldDB" id="A0A226X1G5"/>
<proteinExistence type="predicted"/>
<name>A0A226X1G5_CABSO</name>
<evidence type="ECO:0000313" key="2">
    <source>
        <dbReference type="Proteomes" id="UP000214720"/>
    </source>
</evidence>
<reference evidence="2" key="1">
    <citation type="submission" date="2017-01" db="EMBL/GenBank/DDBJ databases">
        <title>Genome Analysis of Deinococcus marmoris KOPRI26562.</title>
        <authorList>
            <person name="Kim J.H."/>
            <person name="Oh H.-M."/>
        </authorList>
    </citation>
    <scope>NUCLEOTIDE SEQUENCE [LARGE SCALE GENOMIC DNA]</scope>
    <source>
        <strain evidence="2">PAMC 26633</strain>
    </source>
</reference>